<dbReference type="OrthoDB" id="5392716at2759"/>
<feature type="transmembrane region" description="Helical" evidence="1">
    <location>
        <begin position="163"/>
        <end position="183"/>
    </location>
</feature>
<dbReference type="AlphaFoldDB" id="A0A6A7BS13"/>
<dbReference type="EMBL" id="MU006020">
    <property type="protein sequence ID" value="KAF2858021.1"/>
    <property type="molecule type" value="Genomic_DNA"/>
</dbReference>
<sequence>MGGKDQAARGPDVVNDVDAGSLVDNFEDMVTRQLGAMESERVEGGDGIYVDGMAGDDAYEVPNAAGPWTRIVSWSSGISRSMDGCASLCGPMSESVASVFKQAKATLTADGHYDLSLKIYDKTLEEIAFTDCFRYGTTLIYWELDFENLAANNDYSNNPYVDMIAFLAIYVPIMRVMLANFVFQWNNHRIRKQKKRLHSLMPSIILD</sequence>
<evidence type="ECO:0000256" key="1">
    <source>
        <dbReference type="SAM" id="Phobius"/>
    </source>
</evidence>
<keyword evidence="1" id="KW-0812">Transmembrane</keyword>
<proteinExistence type="predicted"/>
<organism evidence="2 3">
    <name type="scientific">Piedraia hortae CBS 480.64</name>
    <dbReference type="NCBI Taxonomy" id="1314780"/>
    <lineage>
        <taxon>Eukaryota</taxon>
        <taxon>Fungi</taxon>
        <taxon>Dikarya</taxon>
        <taxon>Ascomycota</taxon>
        <taxon>Pezizomycotina</taxon>
        <taxon>Dothideomycetes</taxon>
        <taxon>Dothideomycetidae</taxon>
        <taxon>Capnodiales</taxon>
        <taxon>Piedraiaceae</taxon>
        <taxon>Piedraia</taxon>
    </lineage>
</organism>
<accession>A0A6A7BS13</accession>
<dbReference type="Proteomes" id="UP000799421">
    <property type="component" value="Unassembled WGS sequence"/>
</dbReference>
<evidence type="ECO:0000313" key="3">
    <source>
        <dbReference type="Proteomes" id="UP000799421"/>
    </source>
</evidence>
<keyword evidence="1" id="KW-1133">Transmembrane helix</keyword>
<reference evidence="2" key="1">
    <citation type="journal article" date="2020" name="Stud. Mycol.">
        <title>101 Dothideomycetes genomes: a test case for predicting lifestyles and emergence of pathogens.</title>
        <authorList>
            <person name="Haridas S."/>
            <person name="Albert R."/>
            <person name="Binder M."/>
            <person name="Bloem J."/>
            <person name="Labutti K."/>
            <person name="Salamov A."/>
            <person name="Andreopoulos B."/>
            <person name="Baker S."/>
            <person name="Barry K."/>
            <person name="Bills G."/>
            <person name="Bluhm B."/>
            <person name="Cannon C."/>
            <person name="Castanera R."/>
            <person name="Culley D."/>
            <person name="Daum C."/>
            <person name="Ezra D."/>
            <person name="Gonzalez J."/>
            <person name="Henrissat B."/>
            <person name="Kuo A."/>
            <person name="Liang C."/>
            <person name="Lipzen A."/>
            <person name="Lutzoni F."/>
            <person name="Magnuson J."/>
            <person name="Mondo S."/>
            <person name="Nolan M."/>
            <person name="Ohm R."/>
            <person name="Pangilinan J."/>
            <person name="Park H.-J."/>
            <person name="Ramirez L."/>
            <person name="Alfaro M."/>
            <person name="Sun H."/>
            <person name="Tritt A."/>
            <person name="Yoshinaga Y."/>
            <person name="Zwiers L.-H."/>
            <person name="Turgeon B."/>
            <person name="Goodwin S."/>
            <person name="Spatafora J."/>
            <person name="Crous P."/>
            <person name="Grigoriev I."/>
        </authorList>
    </citation>
    <scope>NUCLEOTIDE SEQUENCE</scope>
    <source>
        <strain evidence="2">CBS 480.64</strain>
    </source>
</reference>
<gene>
    <name evidence="2" type="ORF">K470DRAFT_290180</name>
</gene>
<keyword evidence="1" id="KW-0472">Membrane</keyword>
<name>A0A6A7BS13_9PEZI</name>
<protein>
    <submittedName>
        <fullName evidence="2">Uncharacterized protein</fullName>
    </submittedName>
</protein>
<keyword evidence="3" id="KW-1185">Reference proteome</keyword>
<evidence type="ECO:0000313" key="2">
    <source>
        <dbReference type="EMBL" id="KAF2858021.1"/>
    </source>
</evidence>